<name>A0A2W1N0I3_9FLAO</name>
<dbReference type="Gene3D" id="2.60.120.1290">
    <property type="match status" value="1"/>
</dbReference>
<evidence type="ECO:0000259" key="9">
    <source>
        <dbReference type="Pfam" id="PF18962"/>
    </source>
</evidence>
<dbReference type="InterPro" id="IPR050131">
    <property type="entry name" value="Peptidase_S8_subtilisin-like"/>
</dbReference>
<dbReference type="GO" id="GO:0004252">
    <property type="term" value="F:serine-type endopeptidase activity"/>
    <property type="evidence" value="ECO:0007669"/>
    <property type="project" value="UniProtKB-UniRule"/>
</dbReference>
<dbReference type="InterPro" id="IPR026444">
    <property type="entry name" value="Secre_tail"/>
</dbReference>
<dbReference type="EMBL" id="QKSB01000004">
    <property type="protein sequence ID" value="PZE17244.1"/>
    <property type="molecule type" value="Genomic_DNA"/>
</dbReference>
<dbReference type="InterPro" id="IPR023828">
    <property type="entry name" value="Peptidase_S8_Ser-AS"/>
</dbReference>
<feature type="domain" description="Peptidase S8/S53" evidence="8">
    <location>
        <begin position="467"/>
        <end position="615"/>
    </location>
</feature>
<dbReference type="PROSITE" id="PS51892">
    <property type="entry name" value="SUBTILASE"/>
    <property type="match status" value="1"/>
</dbReference>
<feature type="domain" description="Peptidase S8/S53" evidence="8">
    <location>
        <begin position="124"/>
        <end position="304"/>
    </location>
</feature>
<evidence type="ECO:0000256" key="1">
    <source>
        <dbReference type="ARBA" id="ARBA00011073"/>
    </source>
</evidence>
<protein>
    <recommendedName>
        <fullName evidence="12">Peptidase S8</fullName>
    </recommendedName>
</protein>
<keyword evidence="5 7" id="KW-0720">Serine protease</keyword>
<feature type="active site" description="Charge relay system" evidence="6 7">
    <location>
        <position position="133"/>
    </location>
</feature>
<dbReference type="InterPro" id="IPR015500">
    <property type="entry name" value="Peptidase_S8_subtilisin-rel"/>
</dbReference>
<dbReference type="SUPFAM" id="SSF52743">
    <property type="entry name" value="Subtilisin-like"/>
    <property type="match status" value="1"/>
</dbReference>
<evidence type="ECO:0000256" key="7">
    <source>
        <dbReference type="PROSITE-ProRule" id="PRU01240"/>
    </source>
</evidence>
<keyword evidence="11" id="KW-1185">Reference proteome</keyword>
<dbReference type="PROSITE" id="PS00138">
    <property type="entry name" value="SUBTILASE_SER"/>
    <property type="match status" value="1"/>
</dbReference>
<evidence type="ECO:0000259" key="8">
    <source>
        <dbReference type="Pfam" id="PF00082"/>
    </source>
</evidence>
<keyword evidence="4 7" id="KW-0378">Hydrolase</keyword>
<dbReference type="OrthoDB" id="9792152at2"/>
<dbReference type="Pfam" id="PF00082">
    <property type="entry name" value="Peptidase_S8"/>
    <property type="match status" value="2"/>
</dbReference>
<keyword evidence="3" id="KW-0732">Signal</keyword>
<evidence type="ECO:0000256" key="2">
    <source>
        <dbReference type="ARBA" id="ARBA00022670"/>
    </source>
</evidence>
<dbReference type="Gene3D" id="3.40.50.200">
    <property type="entry name" value="Peptidase S8/S53 domain"/>
    <property type="match status" value="1"/>
</dbReference>
<proteinExistence type="inferred from homology"/>
<dbReference type="InterPro" id="IPR036852">
    <property type="entry name" value="Peptidase_S8/S53_dom_sf"/>
</dbReference>
<keyword evidence="2 7" id="KW-0645">Protease</keyword>
<dbReference type="PANTHER" id="PTHR43806:SF65">
    <property type="entry name" value="SERINE PROTEASE APRX"/>
    <property type="match status" value="1"/>
</dbReference>
<reference evidence="10 11" key="1">
    <citation type="submission" date="2018-06" db="EMBL/GenBank/DDBJ databases">
        <title>The draft genome sequence of Crocinitomix sp. SM1701.</title>
        <authorList>
            <person name="Zhang X."/>
        </authorList>
    </citation>
    <scope>NUCLEOTIDE SEQUENCE [LARGE SCALE GENOMIC DNA]</scope>
    <source>
        <strain evidence="10 11">SM1701</strain>
    </source>
</reference>
<dbReference type="PANTHER" id="PTHR43806">
    <property type="entry name" value="PEPTIDASE S8"/>
    <property type="match status" value="1"/>
</dbReference>
<dbReference type="InterPro" id="IPR000209">
    <property type="entry name" value="Peptidase_S8/S53_dom"/>
</dbReference>
<dbReference type="PRINTS" id="PR00723">
    <property type="entry name" value="SUBTILISIN"/>
</dbReference>
<evidence type="ECO:0000313" key="11">
    <source>
        <dbReference type="Proteomes" id="UP000249248"/>
    </source>
</evidence>
<dbReference type="GO" id="GO:0006508">
    <property type="term" value="P:proteolysis"/>
    <property type="evidence" value="ECO:0007669"/>
    <property type="project" value="UniProtKB-KW"/>
</dbReference>
<sequence length="852" mass="93451">MMRLLLFLFYFSTLSIIGQEQYKGSISFQKQFEKAPELKSNFAVKGDLNTLKRMETVHYKYTSGPWHYIYCTSAALANLLGQGGVSQVYFPPSIPKVLNDSMRLYQNVDSIFNGNAPLQEAYTGKGVIVGYVDTGIDFEHEDFKNPDGSTRVIAYWDQALPFNAARTPIKYGYGQVWSEADINNGNCTSTDNAAHGSTVSGAGSGNGLALNKNRGVAPASDLVIIETSFSLPNWTLTVADAIDFVFHLADSLNKPAVINTSVGDYLGSHDGSDPASVIIDSLLHEKPGRIVVAAAGNSGNWDHYHVRGDVTADTTFTWLEVNPSSAFGVPAVFMDVWADSVDFKNVKFGFGANDPNNNFITKGKSNFYDIQSLLNTTTLDSIMIGGAKATPIEFSCEEINGLYHIEIYFEDPDSLSLLYSFLTVGSGTYDLWSGFSIGLSKIRETNLPTAVTYPAIQHYQYPDSLISTVSSWACSEQVITVANYANQLDYIDQNGNTRTLNHTPGKLSINSSKGPNRIGEIKPDISATGDGTLSSCPQYLIDALIANGSTSLQAGKKHVLNGGTSMASPVIAGIAALYLEKCNNATNIDFKNDLISEAHADNFTESTPNFAYGYGKIDAFKLLNKSNFSPALVGDTLICEDLSTVNTAANNYSTYMWSNGSTKSFAESNKDDTLSALVTNSRGCRAYSDTLIVVKGTVPMYPEINNIGGGLVATPAVQHQWYFNNVIIPTGTEQYYNPVVTGYYYVKVTGPKGCYLLSDSVEIDIEKIKELEKNQFIIFPNPFIDNLQIIKKDFYTIEITIVDAIGRKVYEFNEFDETKLFASLDLAYLTSGIYLMKLKYNNSYKVYKIVKE</sequence>
<feature type="active site" description="Charge relay system" evidence="6 7">
    <location>
        <position position="565"/>
    </location>
</feature>
<gene>
    <name evidence="10" type="ORF">DNU06_08195</name>
</gene>
<feature type="active site" description="Charge relay system" evidence="6 7">
    <location>
        <position position="195"/>
    </location>
</feature>
<evidence type="ECO:0000313" key="10">
    <source>
        <dbReference type="EMBL" id="PZE17244.1"/>
    </source>
</evidence>
<evidence type="ECO:0000256" key="4">
    <source>
        <dbReference type="ARBA" id="ARBA00022801"/>
    </source>
</evidence>
<evidence type="ECO:0000256" key="5">
    <source>
        <dbReference type="ARBA" id="ARBA00022825"/>
    </source>
</evidence>
<dbReference type="Pfam" id="PF18962">
    <property type="entry name" value="Por_Secre_tail"/>
    <property type="match status" value="1"/>
</dbReference>
<feature type="domain" description="Secretion system C-terminal sorting" evidence="9">
    <location>
        <begin position="778"/>
        <end position="850"/>
    </location>
</feature>
<dbReference type="AlphaFoldDB" id="A0A2W1N0I3"/>
<organism evidence="10 11">
    <name type="scientific">Putridiphycobacter roseus</name>
    <dbReference type="NCBI Taxonomy" id="2219161"/>
    <lineage>
        <taxon>Bacteria</taxon>
        <taxon>Pseudomonadati</taxon>
        <taxon>Bacteroidota</taxon>
        <taxon>Flavobacteriia</taxon>
        <taxon>Flavobacteriales</taxon>
        <taxon>Crocinitomicaceae</taxon>
        <taxon>Putridiphycobacter</taxon>
    </lineage>
</organism>
<dbReference type="Proteomes" id="UP000249248">
    <property type="component" value="Unassembled WGS sequence"/>
</dbReference>
<evidence type="ECO:0000256" key="6">
    <source>
        <dbReference type="PIRSR" id="PIRSR615500-1"/>
    </source>
</evidence>
<dbReference type="RefSeq" id="WP_111062769.1">
    <property type="nucleotide sequence ID" value="NZ_JBHUCU010000016.1"/>
</dbReference>
<dbReference type="NCBIfam" id="TIGR04183">
    <property type="entry name" value="Por_Secre_tail"/>
    <property type="match status" value="1"/>
</dbReference>
<evidence type="ECO:0000256" key="3">
    <source>
        <dbReference type="ARBA" id="ARBA00022729"/>
    </source>
</evidence>
<comment type="caution">
    <text evidence="10">The sequence shown here is derived from an EMBL/GenBank/DDBJ whole genome shotgun (WGS) entry which is preliminary data.</text>
</comment>
<evidence type="ECO:0008006" key="12">
    <source>
        <dbReference type="Google" id="ProtNLM"/>
    </source>
</evidence>
<comment type="similarity">
    <text evidence="1 7">Belongs to the peptidase S8 family.</text>
</comment>
<accession>A0A2W1N0I3</accession>